<dbReference type="AlphaFoldDB" id="A0A6S7H0U8"/>
<name>A0A6S7H0U8_PARCT</name>
<dbReference type="Proteomes" id="UP001152795">
    <property type="component" value="Unassembled WGS sequence"/>
</dbReference>
<reference evidence="1" key="1">
    <citation type="submission" date="2020-04" db="EMBL/GenBank/DDBJ databases">
        <authorList>
            <person name="Alioto T."/>
            <person name="Alioto T."/>
            <person name="Gomez Garrido J."/>
        </authorList>
    </citation>
    <scope>NUCLEOTIDE SEQUENCE</scope>
    <source>
        <strain evidence="1">A484AB</strain>
    </source>
</reference>
<keyword evidence="2" id="KW-1185">Reference proteome</keyword>
<gene>
    <name evidence="1" type="ORF">PACLA_8A080604</name>
</gene>
<comment type="caution">
    <text evidence="1">The sequence shown here is derived from an EMBL/GenBank/DDBJ whole genome shotgun (WGS) entry which is preliminary data.</text>
</comment>
<dbReference type="EMBL" id="CACRXK020003535">
    <property type="protein sequence ID" value="CAB3999195.1"/>
    <property type="molecule type" value="Genomic_DNA"/>
</dbReference>
<proteinExistence type="predicted"/>
<protein>
    <submittedName>
        <fullName evidence="1">Uncharacterized protein</fullName>
    </submittedName>
</protein>
<evidence type="ECO:0000313" key="1">
    <source>
        <dbReference type="EMBL" id="CAB3999195.1"/>
    </source>
</evidence>
<accession>A0A6S7H0U8</accession>
<organism evidence="1 2">
    <name type="scientific">Paramuricea clavata</name>
    <name type="common">Red gorgonian</name>
    <name type="synonym">Violescent sea-whip</name>
    <dbReference type="NCBI Taxonomy" id="317549"/>
    <lineage>
        <taxon>Eukaryota</taxon>
        <taxon>Metazoa</taxon>
        <taxon>Cnidaria</taxon>
        <taxon>Anthozoa</taxon>
        <taxon>Octocorallia</taxon>
        <taxon>Malacalcyonacea</taxon>
        <taxon>Plexauridae</taxon>
        <taxon>Paramuricea</taxon>
    </lineage>
</organism>
<sequence length="134" mass="15535">MAGENELKQENSELRRTQVQLASDLQEEKLLVHNLMGTIKNYEKLLRLEGQSCRQEDAVLMNEHTKRHDSWGVLCSSIVLLDEEYLELTTAVACLLEQCTKFEKLHENRTKKICNLNMRIERLDAIAFGQKVEC</sequence>
<evidence type="ECO:0000313" key="2">
    <source>
        <dbReference type="Proteomes" id="UP001152795"/>
    </source>
</evidence>